<dbReference type="GO" id="GO:0005975">
    <property type="term" value="P:carbohydrate metabolic process"/>
    <property type="evidence" value="ECO:0007669"/>
    <property type="project" value="InterPro"/>
</dbReference>
<dbReference type="KEGG" id="paun:MJA45_04825"/>
<feature type="domain" description="Glycosyl hydrolase family 13 catalytic" evidence="2">
    <location>
        <begin position="166"/>
        <end position="556"/>
    </location>
</feature>
<sequence length="653" mass="74285">MAVQQTEDIRRTFGDPRVTDGISVWEDAFDSRFYYDGDDLGLTWSEESSLFKVWAPTSEEARLVLYSGWDGPAERELPMTRGEAGTWSVEVPGNLEGRFYTYKVSVGGEWREAVDPYARAVSVNGGRGAVIDLRQTDPEGWGETPRPPFAHPVDAVIYELHVRDASIHPESGIRDKGKFIGLCETGTRGPQGIPTGLDHIIDLGVTHVQLLPVNDYSEESVDETSGEPQFNWGYDPVHYNVPEGSYSTDPYDPYVRIRELKKLVMTLHQKGLRVIQDVVYNHVFDIRTAHLEALVPGYYFRRREDGIPYNGSHCGNETASERPMMRKFILDSVLYWAKEYRVDGFRFDLMGLLDVDTMNEVRRCLDKIDPSLLVLGEGWYMDQSGLSDDRRANQFHARRMPRIAQFNDQLRDSVKGSNFYGEGTGFVSGSEGLDNEVRKGIAGSIPYSESFHSFPQEPDQTINYVECHDNLTLWDKLLRSGEPSGEVLRQMHRLASAIVLTSQGIPFLQAGQEFMRTKRGQENSYNLPDEINRLDWERCAERRHDVWFMKELIALRKAHPAFRLRTAEEIKRHLVFEATPPDVIGLTLRHRANGDPARHLYVLYSARRDETEVPLPRLGPWKAIFGSEFIRHLDNGRLRAGGIGMVVLAVDAE</sequence>
<dbReference type="Proteomes" id="UP001305702">
    <property type="component" value="Chromosome"/>
</dbReference>
<dbReference type="CDD" id="cd11341">
    <property type="entry name" value="AmyAc_Pullulanase_LD-like"/>
    <property type="match status" value="1"/>
</dbReference>
<dbReference type="InterPro" id="IPR014756">
    <property type="entry name" value="Ig_E-set"/>
</dbReference>
<dbReference type="InterPro" id="IPR006047">
    <property type="entry name" value="GH13_cat_dom"/>
</dbReference>
<dbReference type="AlphaFoldDB" id="A0AA96LI47"/>
<dbReference type="Gene3D" id="2.60.40.10">
    <property type="entry name" value="Immunoglobulins"/>
    <property type="match status" value="1"/>
</dbReference>
<dbReference type="InterPro" id="IPR049117">
    <property type="entry name" value="pulA_all-beta"/>
</dbReference>
<dbReference type="Gene3D" id="2.60.40.1180">
    <property type="entry name" value="Golgi alpha-mannosidase II"/>
    <property type="match status" value="1"/>
</dbReference>
<evidence type="ECO:0000313" key="4">
    <source>
        <dbReference type="Proteomes" id="UP001305702"/>
    </source>
</evidence>
<keyword evidence="4" id="KW-1185">Reference proteome</keyword>
<dbReference type="GO" id="GO:0051060">
    <property type="term" value="F:pullulanase activity"/>
    <property type="evidence" value="ECO:0007669"/>
    <property type="project" value="UniProtKB-EC"/>
</dbReference>
<dbReference type="SUPFAM" id="SSF51445">
    <property type="entry name" value="(Trans)glycosidases"/>
    <property type="match status" value="1"/>
</dbReference>
<evidence type="ECO:0000313" key="3">
    <source>
        <dbReference type="EMBL" id="WNQ12376.1"/>
    </source>
</evidence>
<dbReference type="EC" id="3.2.1.41" evidence="3"/>
<comment type="similarity">
    <text evidence="1">Belongs to the glycosyl hydrolase 13 family.</text>
</comment>
<dbReference type="EMBL" id="CP130318">
    <property type="protein sequence ID" value="WNQ12376.1"/>
    <property type="molecule type" value="Genomic_DNA"/>
</dbReference>
<dbReference type="CDD" id="cd02860">
    <property type="entry name" value="E_set_Pullulanase"/>
    <property type="match status" value="1"/>
</dbReference>
<evidence type="ECO:0000256" key="1">
    <source>
        <dbReference type="ARBA" id="ARBA00008061"/>
    </source>
</evidence>
<proteinExistence type="inferred from homology"/>
<dbReference type="SMART" id="SM00642">
    <property type="entry name" value="Aamy"/>
    <property type="match status" value="1"/>
</dbReference>
<keyword evidence="3" id="KW-0326">Glycosidase</keyword>
<organism evidence="3 4">
    <name type="scientific">Paenibacillus aurantius</name>
    <dbReference type="NCBI Taxonomy" id="2918900"/>
    <lineage>
        <taxon>Bacteria</taxon>
        <taxon>Bacillati</taxon>
        <taxon>Bacillota</taxon>
        <taxon>Bacilli</taxon>
        <taxon>Bacillales</taxon>
        <taxon>Paenibacillaceae</taxon>
        <taxon>Paenibacillus</taxon>
    </lineage>
</organism>
<protein>
    <submittedName>
        <fullName evidence="3">Type I pullulanase</fullName>
        <ecNumber evidence="3">3.2.1.41</ecNumber>
    </submittedName>
</protein>
<name>A0AA96LI47_9BACL</name>
<keyword evidence="3" id="KW-0378">Hydrolase</keyword>
<accession>A0AA96LI47</accession>
<gene>
    <name evidence="3" type="primary">pulA</name>
    <name evidence="3" type="ORF">MJA45_04825</name>
</gene>
<dbReference type="Gene3D" id="3.20.20.80">
    <property type="entry name" value="Glycosidases"/>
    <property type="match status" value="1"/>
</dbReference>
<dbReference type="Pfam" id="PF02922">
    <property type="entry name" value="CBM_48"/>
    <property type="match status" value="1"/>
</dbReference>
<dbReference type="InterPro" id="IPR013780">
    <property type="entry name" value="Glyco_hydro_b"/>
</dbReference>
<dbReference type="PANTHER" id="PTHR43002">
    <property type="entry name" value="GLYCOGEN DEBRANCHING ENZYME"/>
    <property type="match status" value="1"/>
</dbReference>
<dbReference type="SUPFAM" id="SSF81296">
    <property type="entry name" value="E set domains"/>
    <property type="match status" value="1"/>
</dbReference>
<dbReference type="InterPro" id="IPR017853">
    <property type="entry name" value="GH"/>
</dbReference>
<dbReference type="InterPro" id="IPR011840">
    <property type="entry name" value="PulA_typeI"/>
</dbReference>
<dbReference type="NCBIfam" id="TIGR02104">
    <property type="entry name" value="pulA_typeI"/>
    <property type="match status" value="1"/>
</dbReference>
<dbReference type="InterPro" id="IPR013783">
    <property type="entry name" value="Ig-like_fold"/>
</dbReference>
<reference evidence="3 4" key="1">
    <citation type="submission" date="2022-02" db="EMBL/GenBank/DDBJ databases">
        <title>Paenibacillus sp. MBLB1776 Whole Genome Shotgun Sequencing.</title>
        <authorList>
            <person name="Hwang C.Y."/>
            <person name="Cho E.-S."/>
            <person name="Seo M.-J."/>
        </authorList>
    </citation>
    <scope>NUCLEOTIDE SEQUENCE [LARGE SCALE GENOMIC DNA]</scope>
    <source>
        <strain evidence="3 4">MBLB1776</strain>
    </source>
</reference>
<evidence type="ECO:0000259" key="2">
    <source>
        <dbReference type="SMART" id="SM00642"/>
    </source>
</evidence>
<dbReference type="InterPro" id="IPR004193">
    <property type="entry name" value="Glyco_hydro_13_N"/>
</dbReference>
<dbReference type="Pfam" id="PF21653">
    <property type="entry name" value="pulA_all-beta"/>
    <property type="match status" value="1"/>
</dbReference>
<dbReference type="RefSeq" id="WP_315606153.1">
    <property type="nucleotide sequence ID" value="NZ_CP130318.1"/>
</dbReference>